<dbReference type="GO" id="GO:0016887">
    <property type="term" value="F:ATP hydrolysis activity"/>
    <property type="evidence" value="ECO:0007669"/>
    <property type="project" value="InterPro"/>
</dbReference>
<dbReference type="InterPro" id="IPR027413">
    <property type="entry name" value="GROEL-like_equatorial_sf"/>
</dbReference>
<feature type="domain" description="Programmed cell death protein 2 C-terminal" evidence="11">
    <location>
        <begin position="845"/>
        <end position="958"/>
    </location>
</feature>
<evidence type="ECO:0000256" key="8">
    <source>
        <dbReference type="ARBA" id="ARBA00044261"/>
    </source>
</evidence>
<comment type="similarity">
    <text evidence="2 9">Belongs to the TCP-1 chaperonin family.</text>
</comment>
<keyword evidence="13" id="KW-1185">Reference proteome</keyword>
<dbReference type="OMA" id="CNVARTA"/>
<dbReference type="InterPro" id="IPR002194">
    <property type="entry name" value="Chaperonin_TCP-1_CS"/>
</dbReference>
<dbReference type="InterPro" id="IPR012722">
    <property type="entry name" value="Chap_CCT_zeta"/>
</dbReference>
<evidence type="ECO:0000256" key="5">
    <source>
        <dbReference type="ARBA" id="ARBA00022840"/>
    </source>
</evidence>
<evidence type="ECO:0000256" key="4">
    <source>
        <dbReference type="ARBA" id="ARBA00022741"/>
    </source>
</evidence>
<dbReference type="Gene3D" id="3.50.7.10">
    <property type="entry name" value="GroEL"/>
    <property type="match status" value="1"/>
</dbReference>
<evidence type="ECO:0000256" key="2">
    <source>
        <dbReference type="ARBA" id="ARBA00008020"/>
    </source>
</evidence>
<accession>A0A162JV72</accession>
<evidence type="ECO:0000256" key="1">
    <source>
        <dbReference type="ARBA" id="ARBA00004496"/>
    </source>
</evidence>
<feature type="compositionally biased region" description="Low complexity" evidence="10">
    <location>
        <begin position="710"/>
        <end position="734"/>
    </location>
</feature>
<dbReference type="OrthoDB" id="10052040at2759"/>
<dbReference type="GO" id="GO:0051082">
    <property type="term" value="F:unfolded protein binding"/>
    <property type="evidence" value="ECO:0007669"/>
    <property type="project" value="InterPro"/>
</dbReference>
<evidence type="ECO:0000256" key="10">
    <source>
        <dbReference type="SAM" id="MobiDB-lite"/>
    </source>
</evidence>
<keyword evidence="5 9" id="KW-0067">ATP-binding</keyword>
<keyword evidence="4 9" id="KW-0547">Nucleotide-binding</keyword>
<dbReference type="EMBL" id="AZHC01000003">
    <property type="protein sequence ID" value="OAA49608.1"/>
    <property type="molecule type" value="Genomic_DNA"/>
</dbReference>
<name>A0A162JV72_METRR</name>
<evidence type="ECO:0000256" key="3">
    <source>
        <dbReference type="ARBA" id="ARBA00022490"/>
    </source>
</evidence>
<evidence type="ECO:0000313" key="13">
    <source>
        <dbReference type="Proteomes" id="UP000243498"/>
    </source>
</evidence>
<dbReference type="STRING" id="1081105.A0A162JV72"/>
<organism evidence="12 13">
    <name type="scientific">Metarhizium rileyi (strain RCEF 4871)</name>
    <name type="common">Nomuraea rileyi</name>
    <dbReference type="NCBI Taxonomy" id="1649241"/>
    <lineage>
        <taxon>Eukaryota</taxon>
        <taxon>Fungi</taxon>
        <taxon>Dikarya</taxon>
        <taxon>Ascomycota</taxon>
        <taxon>Pezizomycotina</taxon>
        <taxon>Sordariomycetes</taxon>
        <taxon>Hypocreomycetidae</taxon>
        <taxon>Hypocreales</taxon>
        <taxon>Clavicipitaceae</taxon>
        <taxon>Metarhizium</taxon>
    </lineage>
</organism>
<dbReference type="AlphaFoldDB" id="A0A162JV72"/>
<dbReference type="PROSITE" id="PS00751">
    <property type="entry name" value="TCP1_2"/>
    <property type="match status" value="1"/>
</dbReference>
<feature type="region of interest" description="Disordered" evidence="10">
    <location>
        <begin position="670"/>
        <end position="797"/>
    </location>
</feature>
<keyword evidence="3" id="KW-0963">Cytoplasm</keyword>
<dbReference type="PRINTS" id="PR00304">
    <property type="entry name" value="TCOMPLEXTCP1"/>
</dbReference>
<dbReference type="Proteomes" id="UP000243498">
    <property type="component" value="Unassembled WGS sequence"/>
</dbReference>
<evidence type="ECO:0000313" key="12">
    <source>
        <dbReference type="EMBL" id="OAA49608.1"/>
    </source>
</evidence>
<dbReference type="GO" id="GO:0140662">
    <property type="term" value="F:ATP-dependent protein folding chaperone"/>
    <property type="evidence" value="ECO:0007669"/>
    <property type="project" value="InterPro"/>
</dbReference>
<dbReference type="Pfam" id="PF04194">
    <property type="entry name" value="PDCD2_C"/>
    <property type="match status" value="1"/>
</dbReference>
<gene>
    <name evidence="12" type="ORF">NOR_01531</name>
</gene>
<dbReference type="PANTHER" id="PTHR11353">
    <property type="entry name" value="CHAPERONIN"/>
    <property type="match status" value="1"/>
</dbReference>
<dbReference type="SUPFAM" id="SSF54849">
    <property type="entry name" value="GroEL-intermediate domain like"/>
    <property type="match status" value="1"/>
</dbReference>
<dbReference type="InterPro" id="IPR002423">
    <property type="entry name" value="Cpn60/GroEL/TCP-1"/>
</dbReference>
<evidence type="ECO:0000259" key="11">
    <source>
        <dbReference type="Pfam" id="PF04194"/>
    </source>
</evidence>
<dbReference type="InterPro" id="IPR027410">
    <property type="entry name" value="TCP-1-like_intermed_sf"/>
</dbReference>
<dbReference type="GO" id="GO:0005524">
    <property type="term" value="F:ATP binding"/>
    <property type="evidence" value="ECO:0007669"/>
    <property type="project" value="UniProtKB-KW"/>
</dbReference>
<dbReference type="InterPro" id="IPR017998">
    <property type="entry name" value="Chaperone_TCP-1"/>
</dbReference>
<dbReference type="PROSITE" id="PS00750">
    <property type="entry name" value="TCP1_1"/>
    <property type="match status" value="1"/>
</dbReference>
<reference evidence="12 13" key="1">
    <citation type="journal article" date="2016" name="Genome Biol. Evol.">
        <title>Divergent and convergent evolution of fungal pathogenicity.</title>
        <authorList>
            <person name="Shang Y."/>
            <person name="Xiao G."/>
            <person name="Zheng P."/>
            <person name="Cen K."/>
            <person name="Zhan S."/>
            <person name="Wang C."/>
        </authorList>
    </citation>
    <scope>NUCLEOTIDE SEQUENCE [LARGE SCALE GENOMIC DNA]</scope>
    <source>
        <strain evidence="12 13">RCEF 4871</strain>
    </source>
</reference>
<dbReference type="Gene3D" id="3.30.260.10">
    <property type="entry name" value="TCP-1-like chaperonin intermediate domain"/>
    <property type="match status" value="1"/>
</dbReference>
<evidence type="ECO:0000256" key="7">
    <source>
        <dbReference type="ARBA" id="ARBA00039582"/>
    </source>
</evidence>
<feature type="compositionally biased region" description="Basic and acidic residues" evidence="10">
    <location>
        <begin position="746"/>
        <end position="758"/>
    </location>
</feature>
<feature type="compositionally biased region" description="Pro residues" evidence="10">
    <location>
        <begin position="778"/>
        <end position="787"/>
    </location>
</feature>
<dbReference type="FunFam" id="1.10.560.10:FF:000058">
    <property type="entry name" value="T-complex protein 1 subunit zeta"/>
    <property type="match status" value="1"/>
</dbReference>
<dbReference type="Gene3D" id="1.10.560.10">
    <property type="entry name" value="GroEL-like equatorial domain"/>
    <property type="match status" value="1"/>
</dbReference>
<keyword evidence="6 9" id="KW-0143">Chaperone</keyword>
<dbReference type="FunFam" id="3.50.7.10:FF:000004">
    <property type="entry name" value="T-complex protein 1 subunit zeta"/>
    <property type="match status" value="1"/>
</dbReference>
<dbReference type="InterPro" id="IPR007320">
    <property type="entry name" value="PDCD2_C"/>
</dbReference>
<dbReference type="NCBIfam" id="TIGR02347">
    <property type="entry name" value="chap_CCT_zeta"/>
    <property type="match status" value="1"/>
</dbReference>
<proteinExistence type="inferred from homology"/>
<dbReference type="InterPro" id="IPR027409">
    <property type="entry name" value="GroEL-like_apical_dom_sf"/>
</dbReference>
<dbReference type="Pfam" id="PF00118">
    <property type="entry name" value="Cpn60_TCP1"/>
    <property type="match status" value="1"/>
</dbReference>
<protein>
    <recommendedName>
        <fullName evidence="7">T-complex protein 1 subunit zeta</fullName>
    </recommendedName>
    <alternativeName>
        <fullName evidence="8">CCT-zeta</fullName>
    </alternativeName>
</protein>
<evidence type="ECO:0000256" key="9">
    <source>
        <dbReference type="RuleBase" id="RU004187"/>
    </source>
</evidence>
<comment type="caution">
    <text evidence="12">The sequence shown here is derived from an EMBL/GenBank/DDBJ whole genome shotgun (WGS) entry which is preliminary data.</text>
</comment>
<comment type="subcellular location">
    <subcellularLocation>
        <location evidence="1">Cytoplasm</location>
    </subcellularLocation>
</comment>
<dbReference type="GO" id="GO:0005832">
    <property type="term" value="C:chaperonin-containing T-complex"/>
    <property type="evidence" value="ECO:0007669"/>
    <property type="project" value="UniProtKB-ARBA"/>
</dbReference>
<dbReference type="CDD" id="cd03342">
    <property type="entry name" value="TCP1_zeta"/>
    <property type="match status" value="1"/>
</dbReference>
<dbReference type="SUPFAM" id="SSF48592">
    <property type="entry name" value="GroEL equatorial domain-like"/>
    <property type="match status" value="1"/>
</dbReference>
<evidence type="ECO:0000256" key="6">
    <source>
        <dbReference type="ARBA" id="ARBA00023186"/>
    </source>
</evidence>
<dbReference type="SUPFAM" id="SSF52029">
    <property type="entry name" value="GroEL apical domain-like"/>
    <property type="match status" value="1"/>
</dbReference>
<sequence length="965" mass="105000">MSAAQLLNPKAESRRRGEALKVNINAGIGLQEVLKSNLGPLGTIKMLVDGAGQIKLTKDGNVLLREMQIQNPTAVMIARAATAQDDICGDGTTSVVLLVGELLKQADRYISEGLHPRVICDGFEIAKAEALKFLDDFKLPKEVDRELLLNVARTSLATKLNSTLAKKLTPAIVDAVLAIYQEPAKPDLHMVEIMKMQHRTAADTQLIRGLALDHGARHPDMPKRLENCYILTMNVSLEYEKTEINSGFFYSSADQRDKLVESERRFIDAKLKKIVELKKELCGTDGKKNFVIINQKGIDPLSLDVLAKNGILALRRAKRRNMERLQLICGGVAQNTVDDLSADVLGWAGLVYEQTLGEEKYTFVEEVKEPKSVTLMIKGPNQHTIAQVTDAVRDGLRSVYNMIVDKSVVPGAGAFQLACALHLKSDVFSKTVKGKAKSGVQAFADALLIIPKTLAANAGHDVQDALAAMEDEYNDGDVVGLNLESGEPMSPELEGVFDSFRVLRNCIASSSSIASNLLLCDELLKARQMGRAAGPGPGMDGPDDHMSCEIRNFMTMAAYESDSSNGGEFTETSVLLGYASKESENESISKLGGYPEWMDADKPPSAALARCKACKDLMALILQLNAELPEKFPGHDRRLYVFACKRESCRRKQGSIRALRGVRAWEDDNTIVPATKTGEEPKEQDAQPSDGPRLGDALFGGKDLGGGPGANPFSSSANPFSTSSSAGSPSNPFSTTSSKNPFSPQPHKDTPKEEERDTNPATLGKNFAKTLSLNTTPSDPPPTPEPWPGTSAQPRPYPTLYLAEADYETLEPTSTKIPDNARIEEADAAETVSALDREAFESSMDAVFQKFADRLAQNPDQVIRYEFSGTPLLYSKTDAVGEKLTKSSMPGCPNCGAKRTFEVQLTPNAIAELEADDLNLEGMEWGTIIVGVCEKDCVPRHAGKNEAGYLEEWAGVQWEELTKQK</sequence>